<feature type="transmembrane region" description="Helical" evidence="1">
    <location>
        <begin position="107"/>
        <end position="126"/>
    </location>
</feature>
<name>A0ABU4S4C8_9GAMM</name>
<comment type="caution">
    <text evidence="2">The sequence shown here is derived from an EMBL/GenBank/DDBJ whole genome shotgun (WGS) entry which is preliminary data.</text>
</comment>
<dbReference type="EMBL" id="JAXAFO010000046">
    <property type="protein sequence ID" value="MDX6851276.1"/>
    <property type="molecule type" value="Genomic_DNA"/>
</dbReference>
<accession>A0ABU4S4C8</accession>
<dbReference type="Proteomes" id="UP001273505">
    <property type="component" value="Unassembled WGS sequence"/>
</dbReference>
<feature type="transmembrane region" description="Helical" evidence="1">
    <location>
        <begin position="20"/>
        <end position="38"/>
    </location>
</feature>
<reference evidence="2 3" key="1">
    <citation type="submission" date="2023-11" db="EMBL/GenBank/DDBJ databases">
        <title>Gilvimarinus fulvus sp. nov., isolated from the surface of Kelp.</title>
        <authorList>
            <person name="Sun Y.Y."/>
            <person name="Gong Y."/>
            <person name="Du Z.J."/>
        </authorList>
    </citation>
    <scope>NUCLEOTIDE SEQUENCE [LARGE SCALE GENOMIC DNA]</scope>
    <source>
        <strain evidence="2 3">SDUM040013</strain>
    </source>
</reference>
<keyword evidence="1" id="KW-0472">Membrane</keyword>
<dbReference type="RefSeq" id="WP_302721727.1">
    <property type="nucleotide sequence ID" value="NZ_JAULRU010000371.1"/>
</dbReference>
<feature type="transmembrane region" description="Helical" evidence="1">
    <location>
        <begin position="45"/>
        <end position="65"/>
    </location>
</feature>
<organism evidence="2 3">
    <name type="scientific">Gilvimarinus gilvus</name>
    <dbReference type="NCBI Taxonomy" id="3058038"/>
    <lineage>
        <taxon>Bacteria</taxon>
        <taxon>Pseudomonadati</taxon>
        <taxon>Pseudomonadota</taxon>
        <taxon>Gammaproteobacteria</taxon>
        <taxon>Cellvibrionales</taxon>
        <taxon>Cellvibrionaceae</taxon>
        <taxon>Gilvimarinus</taxon>
    </lineage>
</organism>
<evidence type="ECO:0000313" key="3">
    <source>
        <dbReference type="Proteomes" id="UP001273505"/>
    </source>
</evidence>
<keyword evidence="1" id="KW-0812">Transmembrane</keyword>
<evidence type="ECO:0000313" key="2">
    <source>
        <dbReference type="EMBL" id="MDX6851276.1"/>
    </source>
</evidence>
<evidence type="ECO:0000256" key="1">
    <source>
        <dbReference type="SAM" id="Phobius"/>
    </source>
</evidence>
<keyword evidence="3" id="KW-1185">Reference proteome</keyword>
<gene>
    <name evidence="2" type="ORF">SCD92_18000</name>
</gene>
<protein>
    <submittedName>
        <fullName evidence="2">Uncharacterized protein</fullName>
    </submittedName>
</protein>
<proteinExistence type="predicted"/>
<keyword evidence="1" id="KW-1133">Transmembrane helix</keyword>
<sequence>MSEYETVYLFSEYINRTWAVMQFWASVSFGLIALAHFASKHLNVFLTLLVSVLYAAFSVYVMVILRVSGVVADGFLAQLQVMVDASDSVNLGTQAILASAPTAMQNAIIVSSFFGVFVGALLYLWVSVVRTHRKQHAT</sequence>